<evidence type="ECO:0000313" key="1">
    <source>
        <dbReference type="EnsemblMetazoa" id="AQUA014913-PA"/>
    </source>
</evidence>
<dbReference type="VEuPathDB" id="VectorBase:AQUA014913"/>
<reference evidence="1" key="1">
    <citation type="submission" date="2020-05" db="UniProtKB">
        <authorList>
            <consortium name="EnsemblMetazoa"/>
        </authorList>
    </citation>
    <scope>IDENTIFICATION</scope>
    <source>
        <strain evidence="1">SANGQUA</strain>
    </source>
</reference>
<name>A0A182XSV9_ANOQN</name>
<dbReference type="AlphaFoldDB" id="A0A182XSV9"/>
<proteinExistence type="predicted"/>
<dbReference type="EnsemblMetazoa" id="AQUA014913-RA">
    <property type="protein sequence ID" value="AQUA014913-PA"/>
    <property type="gene ID" value="AQUA014913"/>
</dbReference>
<accession>A0A182XSV9</accession>
<dbReference type="Proteomes" id="UP000076407">
    <property type="component" value="Unassembled WGS sequence"/>
</dbReference>
<organism evidence="1 2">
    <name type="scientific">Anopheles quadriannulatus</name>
    <name type="common">Mosquito</name>
    <dbReference type="NCBI Taxonomy" id="34691"/>
    <lineage>
        <taxon>Eukaryota</taxon>
        <taxon>Metazoa</taxon>
        <taxon>Ecdysozoa</taxon>
        <taxon>Arthropoda</taxon>
        <taxon>Hexapoda</taxon>
        <taxon>Insecta</taxon>
        <taxon>Pterygota</taxon>
        <taxon>Neoptera</taxon>
        <taxon>Endopterygota</taxon>
        <taxon>Diptera</taxon>
        <taxon>Nematocera</taxon>
        <taxon>Culicoidea</taxon>
        <taxon>Culicidae</taxon>
        <taxon>Anophelinae</taxon>
        <taxon>Anopheles</taxon>
    </lineage>
</organism>
<keyword evidence="2" id="KW-1185">Reference proteome</keyword>
<sequence length="97" mass="10978">HTRTHTHCTRSFGGATQPFSVATRLRRALPPLVGRFDRRLWRWRWRSVWPTRVRPVCATATTTTTTTTTITAAPAAYDIPCRALSRVCDTLSLSHTL</sequence>
<evidence type="ECO:0000313" key="2">
    <source>
        <dbReference type="Proteomes" id="UP000076407"/>
    </source>
</evidence>
<protein>
    <submittedName>
        <fullName evidence="1">Uncharacterized protein</fullName>
    </submittedName>
</protein>